<evidence type="ECO:0000313" key="3">
    <source>
        <dbReference type="Proteomes" id="UP000628448"/>
    </source>
</evidence>
<dbReference type="InterPro" id="IPR016161">
    <property type="entry name" value="Ald_DH/histidinol_DH"/>
</dbReference>
<comment type="caution">
    <text evidence="2">The sequence shown here is derived from an EMBL/GenBank/DDBJ whole genome shotgun (WGS) entry which is preliminary data.</text>
</comment>
<accession>A0A931E639</accession>
<dbReference type="RefSeq" id="WP_196990855.1">
    <property type="nucleotide sequence ID" value="NZ_JADWYR010000001.1"/>
</dbReference>
<dbReference type="InterPro" id="IPR008670">
    <property type="entry name" value="CoA_reduct_LuxC"/>
</dbReference>
<dbReference type="EMBL" id="JADWYR010000001">
    <property type="protein sequence ID" value="MBG9376862.1"/>
    <property type="molecule type" value="Genomic_DNA"/>
</dbReference>
<dbReference type="GO" id="GO:0008218">
    <property type="term" value="P:bioluminescence"/>
    <property type="evidence" value="ECO:0007669"/>
    <property type="project" value="InterPro"/>
</dbReference>
<keyword evidence="3" id="KW-1185">Reference proteome</keyword>
<dbReference type="GO" id="GO:0003995">
    <property type="term" value="F:acyl-CoA dehydrogenase activity"/>
    <property type="evidence" value="ECO:0007669"/>
    <property type="project" value="InterPro"/>
</dbReference>
<sequence length="331" mass="37443">MQLKQRIDLMVRLGEYMENESSEFAAVKEKAFRENAWFTTPFINIAINNIVTNYLSGTLLEKWVDLYQVAGENTNPKTVGIVMAGNIPLVGFHDMLCVFITGNRALIKASSKDNVLIHHIVAKLCEWNNAAAGLLVFAETLKNCDAYIATGSNNSGRYFEYYFGKYPSIIRRNKTSVAILDGTETTGQLESLADDMQLFFGLGCRNVTKLFVPENYDFIPLLQAAKKYETILDFHKYKHNYDYQLALQIMNNKFYMTGGSLIFVENESIFAPVSQVNYTHYKEKVSLETLTIHPDIQCIVGNNFTPFGNAQSPALNDYADGIDTMQFLTRL</sequence>
<dbReference type="Pfam" id="PF05893">
    <property type="entry name" value="LuxC"/>
    <property type="match status" value="1"/>
</dbReference>
<dbReference type="AlphaFoldDB" id="A0A931E639"/>
<evidence type="ECO:0000256" key="1">
    <source>
        <dbReference type="ARBA" id="ARBA00022857"/>
    </source>
</evidence>
<gene>
    <name evidence="2" type="ORF">I5907_11485</name>
</gene>
<dbReference type="SUPFAM" id="SSF53720">
    <property type="entry name" value="ALDH-like"/>
    <property type="match status" value="1"/>
</dbReference>
<keyword evidence="1" id="KW-0521">NADP</keyword>
<evidence type="ECO:0000313" key="2">
    <source>
        <dbReference type="EMBL" id="MBG9376862.1"/>
    </source>
</evidence>
<organism evidence="2 3">
    <name type="scientific">Panacibacter microcysteis</name>
    <dbReference type="NCBI Taxonomy" id="2793269"/>
    <lineage>
        <taxon>Bacteria</taxon>
        <taxon>Pseudomonadati</taxon>
        <taxon>Bacteroidota</taxon>
        <taxon>Chitinophagia</taxon>
        <taxon>Chitinophagales</taxon>
        <taxon>Chitinophagaceae</taxon>
        <taxon>Panacibacter</taxon>
    </lineage>
</organism>
<dbReference type="Proteomes" id="UP000628448">
    <property type="component" value="Unassembled WGS sequence"/>
</dbReference>
<name>A0A931E639_9BACT</name>
<reference evidence="2" key="1">
    <citation type="submission" date="2020-11" db="EMBL/GenBank/DDBJ databases">
        <title>Bacterial whole genome sequence for Panacibacter sp. DH6.</title>
        <authorList>
            <person name="Le V."/>
            <person name="Ko S."/>
            <person name="Ahn C.-Y."/>
            <person name="Oh H.-M."/>
        </authorList>
    </citation>
    <scope>NUCLEOTIDE SEQUENCE</scope>
    <source>
        <strain evidence="2">DH6</strain>
    </source>
</reference>
<proteinExistence type="predicted"/>
<protein>
    <submittedName>
        <fullName evidence="2">Acyl-CoA reductase</fullName>
    </submittedName>
</protein>